<dbReference type="AlphaFoldDB" id="A0AA37GJR9"/>
<comment type="caution">
    <text evidence="2">The sequence shown here is derived from an EMBL/GenBank/DDBJ whole genome shotgun (WGS) entry which is preliminary data.</text>
</comment>
<organism evidence="2 3">
    <name type="scientific">Colletotrichum liriopes</name>
    <dbReference type="NCBI Taxonomy" id="708192"/>
    <lineage>
        <taxon>Eukaryota</taxon>
        <taxon>Fungi</taxon>
        <taxon>Dikarya</taxon>
        <taxon>Ascomycota</taxon>
        <taxon>Pezizomycotina</taxon>
        <taxon>Sordariomycetes</taxon>
        <taxon>Hypocreomycetidae</taxon>
        <taxon>Glomerellales</taxon>
        <taxon>Glomerellaceae</taxon>
        <taxon>Colletotrichum</taxon>
        <taxon>Colletotrichum spaethianum species complex</taxon>
    </lineage>
</organism>
<sequence>MPPPSYQIDEGARSSAGQAVLPLLAAGVQPWDKNQSSLRRGIALSVQQPLAMPRRSPNGSAQAFGGDWERQRHSSCANGWVASRPQS</sequence>
<proteinExistence type="predicted"/>
<feature type="region of interest" description="Disordered" evidence="1">
    <location>
        <begin position="49"/>
        <end position="87"/>
    </location>
</feature>
<evidence type="ECO:0000256" key="1">
    <source>
        <dbReference type="SAM" id="MobiDB-lite"/>
    </source>
</evidence>
<evidence type="ECO:0000313" key="2">
    <source>
        <dbReference type="EMBL" id="GJC81636.1"/>
    </source>
</evidence>
<gene>
    <name evidence="2" type="ORF">ColLi_04474</name>
</gene>
<name>A0AA37GJR9_9PEZI</name>
<accession>A0AA37GJR9</accession>
<evidence type="ECO:0000313" key="3">
    <source>
        <dbReference type="Proteomes" id="UP001055172"/>
    </source>
</evidence>
<protein>
    <submittedName>
        <fullName evidence="2">Uncharacterized protein</fullName>
    </submittedName>
</protein>
<dbReference type="Proteomes" id="UP001055172">
    <property type="component" value="Unassembled WGS sequence"/>
</dbReference>
<dbReference type="EMBL" id="BPPX01000007">
    <property type="protein sequence ID" value="GJC81636.1"/>
    <property type="molecule type" value="Genomic_DNA"/>
</dbReference>
<reference evidence="2 3" key="1">
    <citation type="submission" date="2021-07" db="EMBL/GenBank/DDBJ databases">
        <title>Genome data of Colletotrichum spaethianum.</title>
        <authorList>
            <person name="Utami Y.D."/>
            <person name="Hiruma K."/>
        </authorList>
    </citation>
    <scope>NUCLEOTIDE SEQUENCE [LARGE SCALE GENOMIC DNA]</scope>
    <source>
        <strain evidence="2 3">MAFF 242679</strain>
    </source>
</reference>
<keyword evidence="3" id="KW-1185">Reference proteome</keyword>